<dbReference type="PROSITE" id="PS00216">
    <property type="entry name" value="SUGAR_TRANSPORT_1"/>
    <property type="match status" value="1"/>
</dbReference>
<evidence type="ECO:0000256" key="2">
    <source>
        <dbReference type="ARBA" id="ARBA00022448"/>
    </source>
</evidence>
<dbReference type="InterPro" id="IPR005829">
    <property type="entry name" value="Sugar_transporter_CS"/>
</dbReference>
<feature type="domain" description="Major facilitator superfamily (MFS) profile" evidence="7">
    <location>
        <begin position="1"/>
        <end position="192"/>
    </location>
</feature>
<dbReference type="GO" id="GO:0022857">
    <property type="term" value="F:transmembrane transporter activity"/>
    <property type="evidence" value="ECO:0007669"/>
    <property type="project" value="InterPro"/>
</dbReference>
<organism evidence="8 9">
    <name type="scientific">Photobacterium gaetbulicola Gung47</name>
    <dbReference type="NCBI Taxonomy" id="658445"/>
    <lineage>
        <taxon>Bacteria</taxon>
        <taxon>Pseudomonadati</taxon>
        <taxon>Pseudomonadota</taxon>
        <taxon>Gammaproteobacteria</taxon>
        <taxon>Vibrionales</taxon>
        <taxon>Vibrionaceae</taxon>
        <taxon>Photobacterium</taxon>
    </lineage>
</organism>
<accession>A0A0C5WIU7</accession>
<gene>
    <name evidence="8" type="ORF">H744_1c0056</name>
</gene>
<dbReference type="Gene3D" id="1.20.1720.10">
    <property type="entry name" value="Multidrug resistance protein D"/>
    <property type="match status" value="1"/>
</dbReference>
<protein>
    <recommendedName>
        <fullName evidence="7">Major facilitator superfamily (MFS) profile domain-containing protein</fullName>
    </recommendedName>
</protein>
<evidence type="ECO:0000256" key="6">
    <source>
        <dbReference type="SAM" id="Phobius"/>
    </source>
</evidence>
<evidence type="ECO:0000313" key="9">
    <source>
        <dbReference type="Proteomes" id="UP000032303"/>
    </source>
</evidence>
<dbReference type="GO" id="GO:0016020">
    <property type="term" value="C:membrane"/>
    <property type="evidence" value="ECO:0007669"/>
    <property type="project" value="UniProtKB-SubCell"/>
</dbReference>
<evidence type="ECO:0000259" key="7">
    <source>
        <dbReference type="PROSITE" id="PS50850"/>
    </source>
</evidence>
<name>A0A0C5WIU7_9GAMM</name>
<dbReference type="AlphaFoldDB" id="A0A0C5WIU7"/>
<proteinExistence type="predicted"/>
<evidence type="ECO:0000256" key="5">
    <source>
        <dbReference type="ARBA" id="ARBA00023136"/>
    </source>
</evidence>
<dbReference type="Pfam" id="PF07690">
    <property type="entry name" value="MFS_1"/>
    <property type="match status" value="1"/>
</dbReference>
<dbReference type="SUPFAM" id="SSF103473">
    <property type="entry name" value="MFS general substrate transporter"/>
    <property type="match status" value="1"/>
</dbReference>
<keyword evidence="4 6" id="KW-1133">Transmembrane helix</keyword>
<keyword evidence="9" id="KW-1185">Reference proteome</keyword>
<evidence type="ECO:0000313" key="8">
    <source>
        <dbReference type="EMBL" id="AJR05089.1"/>
    </source>
</evidence>
<feature type="transmembrane region" description="Helical" evidence="6">
    <location>
        <begin position="70"/>
        <end position="89"/>
    </location>
</feature>
<evidence type="ECO:0000256" key="1">
    <source>
        <dbReference type="ARBA" id="ARBA00004141"/>
    </source>
</evidence>
<evidence type="ECO:0000256" key="4">
    <source>
        <dbReference type="ARBA" id="ARBA00022989"/>
    </source>
</evidence>
<dbReference type="HOGENOM" id="CLU_1414009_0_0_6"/>
<dbReference type="PROSITE" id="PS50850">
    <property type="entry name" value="MFS"/>
    <property type="match status" value="1"/>
</dbReference>
<reference evidence="8 9" key="1">
    <citation type="submission" date="2013-05" db="EMBL/GenBank/DDBJ databases">
        <title>Complete genome sequence of the lipase-producing bacterium Photobacterium gaetbulicola Gung47.</title>
        <authorList>
            <person name="Kim Y.-O."/>
        </authorList>
    </citation>
    <scope>NUCLEOTIDE SEQUENCE [LARGE SCALE GENOMIC DNA]</scope>
    <source>
        <strain evidence="8 9">Gung47</strain>
    </source>
</reference>
<keyword evidence="2" id="KW-0813">Transport</keyword>
<dbReference type="KEGG" id="pgb:H744_1c0056"/>
<dbReference type="PANTHER" id="PTHR42718">
    <property type="entry name" value="MAJOR FACILITATOR SUPERFAMILY MULTIDRUG TRANSPORTER MFSC"/>
    <property type="match status" value="1"/>
</dbReference>
<dbReference type="PATRIC" id="fig|658445.3.peg.67"/>
<keyword evidence="5 6" id="KW-0472">Membrane</keyword>
<feature type="transmembrane region" description="Helical" evidence="6">
    <location>
        <begin position="42"/>
        <end position="58"/>
    </location>
</feature>
<dbReference type="InterPro" id="IPR036259">
    <property type="entry name" value="MFS_trans_sf"/>
</dbReference>
<dbReference type="InterPro" id="IPR020846">
    <property type="entry name" value="MFS_dom"/>
</dbReference>
<dbReference type="Proteomes" id="UP000032303">
    <property type="component" value="Chromosome 1"/>
</dbReference>
<dbReference type="InterPro" id="IPR011701">
    <property type="entry name" value="MFS"/>
</dbReference>
<comment type="subcellular location">
    <subcellularLocation>
        <location evidence="1">Membrane</location>
        <topology evidence="1">Multi-pass membrane protein</topology>
    </subcellularLocation>
</comment>
<evidence type="ECO:0000256" key="3">
    <source>
        <dbReference type="ARBA" id="ARBA00022692"/>
    </source>
</evidence>
<dbReference type="EMBL" id="CP005973">
    <property type="protein sequence ID" value="AJR05089.1"/>
    <property type="molecule type" value="Genomic_DNA"/>
</dbReference>
<keyword evidence="3 6" id="KW-0812">Transmembrane</keyword>
<dbReference type="PANTHER" id="PTHR42718:SF9">
    <property type="entry name" value="MAJOR FACILITATOR SUPERFAMILY MULTIDRUG TRANSPORTER MFSC"/>
    <property type="match status" value="1"/>
</dbReference>
<sequence>MIRFLLCSFALVLLYPTAIDLYLVGLPQIASDLGAIESQLHIAFSVYLAGMATTMFFAGKLSDSIGRKPVAMTGATIFIFASLLGGQAGSSTTFLIARFGQAHLLTLSGCKNEGEQLGLLDYIGSGLRPLHLNAFKLNFQPNRFRVQVERLNTNYQHEVDTLIKHVFNGGQGIPEELIPLDPDQPFIWLLAG</sequence>
<dbReference type="STRING" id="658445.H744_1c0056"/>